<dbReference type="SUPFAM" id="SSF52833">
    <property type="entry name" value="Thioredoxin-like"/>
    <property type="match status" value="1"/>
</dbReference>
<feature type="active site" description="Cysteine sulfenic acid (-SOH) intermediate" evidence="5">
    <location>
        <position position="49"/>
    </location>
</feature>
<evidence type="ECO:0000256" key="1">
    <source>
        <dbReference type="ARBA" id="ARBA00022559"/>
    </source>
</evidence>
<evidence type="ECO:0000313" key="8">
    <source>
        <dbReference type="EMBL" id="AJQ92651.1"/>
    </source>
</evidence>
<reference evidence="8 9" key="1">
    <citation type="submission" date="2014-01" db="EMBL/GenBank/DDBJ databases">
        <title>Full genme sequencing of cellulolytic bacterium Gynuella sunshinyii YC6258T gen. nov., sp. nov.</title>
        <authorList>
            <person name="Khan H."/>
            <person name="Chung E.J."/>
            <person name="Chung Y.R."/>
        </authorList>
    </citation>
    <scope>NUCLEOTIDE SEQUENCE [LARGE SCALE GENOMIC DNA]</scope>
    <source>
        <strain evidence="8 9">YC6258</strain>
    </source>
</reference>
<evidence type="ECO:0000256" key="5">
    <source>
        <dbReference type="PIRSR" id="PIRSR637944-1"/>
    </source>
</evidence>
<keyword evidence="3 6" id="KW-0560">Oxidoreductase</keyword>
<dbReference type="GO" id="GO:0034599">
    <property type="term" value="P:cellular response to oxidative stress"/>
    <property type="evidence" value="ECO:0007669"/>
    <property type="project" value="InterPro"/>
</dbReference>
<dbReference type="AlphaFoldDB" id="A0A0C5VEM4"/>
<gene>
    <name evidence="8" type="ORF">YC6258_00601</name>
</gene>
<feature type="domain" description="Thioredoxin" evidence="7">
    <location>
        <begin position="3"/>
        <end position="159"/>
    </location>
</feature>
<dbReference type="Pfam" id="PF08534">
    <property type="entry name" value="Redoxin"/>
    <property type="match status" value="1"/>
</dbReference>
<dbReference type="EC" id="1.11.1.27" evidence="6"/>
<accession>A0A0C5VEM4</accession>
<dbReference type="STRING" id="1445510.YC6258_00601"/>
<evidence type="ECO:0000256" key="4">
    <source>
        <dbReference type="ARBA" id="ARBA00023284"/>
    </source>
</evidence>
<dbReference type="InterPro" id="IPR013740">
    <property type="entry name" value="Redoxin"/>
</dbReference>
<dbReference type="GO" id="GO:0005737">
    <property type="term" value="C:cytoplasm"/>
    <property type="evidence" value="ECO:0007669"/>
    <property type="project" value="TreeGrafter"/>
</dbReference>
<dbReference type="Proteomes" id="UP000032266">
    <property type="component" value="Chromosome"/>
</dbReference>
<dbReference type="HOGENOM" id="CLU_072440_1_2_6"/>
<name>A0A0C5VEM4_9GAMM</name>
<dbReference type="GO" id="GO:0042744">
    <property type="term" value="P:hydrogen peroxide catabolic process"/>
    <property type="evidence" value="ECO:0007669"/>
    <property type="project" value="TreeGrafter"/>
</dbReference>
<dbReference type="PANTHER" id="PTHR10430">
    <property type="entry name" value="PEROXIREDOXIN"/>
    <property type="match status" value="1"/>
</dbReference>
<comment type="catalytic activity">
    <reaction evidence="6">
        <text>a hydroperoxide + 2 glutathione = an alcohol + glutathione disulfide + H2O</text>
        <dbReference type="Rhea" id="RHEA:62632"/>
        <dbReference type="ChEBI" id="CHEBI:15377"/>
        <dbReference type="ChEBI" id="CHEBI:30879"/>
        <dbReference type="ChEBI" id="CHEBI:35924"/>
        <dbReference type="ChEBI" id="CHEBI:57925"/>
        <dbReference type="ChEBI" id="CHEBI:58297"/>
        <dbReference type="EC" id="1.11.1.27"/>
    </reaction>
</comment>
<dbReference type="GO" id="GO:0045454">
    <property type="term" value="P:cell redox homeostasis"/>
    <property type="evidence" value="ECO:0007669"/>
    <property type="project" value="TreeGrafter"/>
</dbReference>
<dbReference type="PROSITE" id="PS51352">
    <property type="entry name" value="THIOREDOXIN_2"/>
    <property type="match status" value="1"/>
</dbReference>
<evidence type="ECO:0000256" key="2">
    <source>
        <dbReference type="ARBA" id="ARBA00022862"/>
    </source>
</evidence>
<dbReference type="Gene3D" id="3.40.30.10">
    <property type="entry name" value="Glutaredoxin"/>
    <property type="match status" value="1"/>
</dbReference>
<keyword evidence="1 6" id="KW-0575">Peroxidase</keyword>
<keyword evidence="4 6" id="KW-0676">Redox-active center</keyword>
<sequence length="159" mass="17262">MAINVGEKLPEATFHVLENEGMKEYSTQDLFAGKTVALFAVPGAYTPTCSAAHVPSFVINFDRLKEKGIDTVACVSVNDAFVMKHWGENQNAENLLMLADGSASFTKAVGLELDLTARGMGIRSQRYSMLVKDGVVTQLNIDEPGKYEVSDAETLLSQL</sequence>
<dbReference type="GO" id="GO:0008379">
    <property type="term" value="F:thioredoxin peroxidase activity"/>
    <property type="evidence" value="ECO:0007669"/>
    <property type="project" value="InterPro"/>
</dbReference>
<dbReference type="KEGG" id="gsn:YC6258_00601"/>
<dbReference type="RefSeq" id="WP_044615661.1">
    <property type="nucleotide sequence ID" value="NZ_CP007142.1"/>
</dbReference>
<dbReference type="InterPro" id="IPR037944">
    <property type="entry name" value="PRX5-like"/>
</dbReference>
<dbReference type="OrthoDB" id="9800621at2"/>
<evidence type="ECO:0000259" key="7">
    <source>
        <dbReference type="PROSITE" id="PS51352"/>
    </source>
</evidence>
<evidence type="ECO:0000256" key="3">
    <source>
        <dbReference type="ARBA" id="ARBA00023002"/>
    </source>
</evidence>
<proteinExistence type="inferred from homology"/>
<dbReference type="InterPro" id="IPR036249">
    <property type="entry name" value="Thioredoxin-like_sf"/>
</dbReference>
<evidence type="ECO:0000313" key="9">
    <source>
        <dbReference type="Proteomes" id="UP000032266"/>
    </source>
</evidence>
<dbReference type="PANTHER" id="PTHR10430:SF16">
    <property type="entry name" value="PEROXIREDOXIN-5, MITOCHONDRIAL"/>
    <property type="match status" value="1"/>
</dbReference>
<dbReference type="FunFam" id="3.40.30.10:FF:000020">
    <property type="entry name" value="Peroxiredoxin"/>
    <property type="match status" value="1"/>
</dbReference>
<organism evidence="8 9">
    <name type="scientific">Gynuella sunshinyii YC6258</name>
    <dbReference type="NCBI Taxonomy" id="1445510"/>
    <lineage>
        <taxon>Bacteria</taxon>
        <taxon>Pseudomonadati</taxon>
        <taxon>Pseudomonadota</taxon>
        <taxon>Gammaproteobacteria</taxon>
        <taxon>Oceanospirillales</taxon>
        <taxon>Saccharospirillaceae</taxon>
        <taxon>Gynuella</taxon>
    </lineage>
</organism>
<comment type="function">
    <text evidence="6">Thiol-specific peroxidase that catalyzes the reduction of hydrogen peroxide and organic hydroperoxides to water and alcohols, respectively. Plays a role in cell protection against oxidative stress by detoxifying peroxides.</text>
</comment>
<protein>
    <recommendedName>
        <fullName evidence="6">Glutathione-dependent peroxiredoxin</fullName>
        <ecNumber evidence="6">1.11.1.27</ecNumber>
    </recommendedName>
</protein>
<dbReference type="CDD" id="cd03013">
    <property type="entry name" value="PRX5_like"/>
    <property type="match status" value="1"/>
</dbReference>
<dbReference type="EMBL" id="CP007142">
    <property type="protein sequence ID" value="AJQ92651.1"/>
    <property type="molecule type" value="Genomic_DNA"/>
</dbReference>
<keyword evidence="9" id="KW-1185">Reference proteome</keyword>
<dbReference type="InterPro" id="IPR013766">
    <property type="entry name" value="Thioredoxin_domain"/>
</dbReference>
<comment type="similarity">
    <text evidence="6">Belongs to the peroxiredoxin family. Prx5 subfamily.</text>
</comment>
<dbReference type="PATRIC" id="fig|1445510.3.peg.588"/>
<keyword evidence="2 6" id="KW-0049">Antioxidant</keyword>
<evidence type="ECO:0000256" key="6">
    <source>
        <dbReference type="RuleBase" id="RU366011"/>
    </source>
</evidence>